<comment type="similarity">
    <text evidence="1">Belongs to the thioredoxin family.</text>
</comment>
<dbReference type="PRINTS" id="PR00421">
    <property type="entry name" value="THIOREDOXIN"/>
</dbReference>
<protein>
    <submittedName>
        <fullName evidence="4">Thiol reductase thioredoxin</fullName>
    </submittedName>
</protein>
<dbReference type="PANTHER" id="PTHR45663">
    <property type="entry name" value="GEO12009P1"/>
    <property type="match status" value="1"/>
</dbReference>
<name>A0A2D2Q1L4_PARLV</name>
<dbReference type="Gene3D" id="3.40.30.10">
    <property type="entry name" value="Glutaredoxin"/>
    <property type="match status" value="1"/>
</dbReference>
<sequence>MNRLQTTFSIEGFQRQIHSAPVPVIVHFWAPWCGLCRLIDPLLDQLEQSLPQRLQVLKINADEHFALSRHFQLTTLPTLLFFERGELVQRFDPALVKGDFRQALQQVLCRSFPSLLAAESRS</sequence>
<dbReference type="OrthoDB" id="530955at2"/>
<dbReference type="GO" id="GO:0005829">
    <property type="term" value="C:cytosol"/>
    <property type="evidence" value="ECO:0007669"/>
    <property type="project" value="TreeGrafter"/>
</dbReference>
<dbReference type="PANTHER" id="PTHR45663:SF11">
    <property type="entry name" value="GEO12009P1"/>
    <property type="match status" value="1"/>
</dbReference>
<dbReference type="KEGG" id="slw:BRW62_06020"/>
<evidence type="ECO:0000313" key="4">
    <source>
        <dbReference type="EMBL" id="ATS18385.1"/>
    </source>
</evidence>
<dbReference type="AlphaFoldDB" id="A0A2D2Q1L4"/>
<dbReference type="Proteomes" id="UP000231057">
    <property type="component" value="Chromosome"/>
</dbReference>
<reference evidence="4 5" key="1">
    <citation type="submission" date="2016-11" db="EMBL/GenBank/DDBJ databases">
        <title>Complete genome sequence of thermophilic cyanobacteria strain Synechococcus sp. PCC6715.</title>
        <authorList>
            <person name="Tang J."/>
            <person name="Daroch M."/>
            <person name="Liang Y."/>
            <person name="Jiang D."/>
            <person name="Shah M."/>
        </authorList>
    </citation>
    <scope>NUCLEOTIDE SEQUENCE [LARGE SCALE GENOMIC DNA]</scope>
    <source>
        <strain evidence="4 5">PCC 6715</strain>
    </source>
</reference>
<evidence type="ECO:0000259" key="3">
    <source>
        <dbReference type="PROSITE" id="PS51352"/>
    </source>
</evidence>
<dbReference type="CDD" id="cd02947">
    <property type="entry name" value="TRX_family"/>
    <property type="match status" value="1"/>
</dbReference>
<gene>
    <name evidence="4" type="ORF">BRW62_06020</name>
</gene>
<dbReference type="Pfam" id="PF00085">
    <property type="entry name" value="Thioredoxin"/>
    <property type="match status" value="1"/>
</dbReference>
<dbReference type="PROSITE" id="PS51352">
    <property type="entry name" value="THIOREDOXIN_2"/>
    <property type="match status" value="1"/>
</dbReference>
<dbReference type="RefSeq" id="WP_099798730.1">
    <property type="nucleotide sequence ID" value="NZ_CP018092.1"/>
</dbReference>
<keyword evidence="5" id="KW-1185">Reference proteome</keyword>
<keyword evidence="2" id="KW-0676">Redox-active center</keyword>
<evidence type="ECO:0000256" key="2">
    <source>
        <dbReference type="ARBA" id="ARBA00023284"/>
    </source>
</evidence>
<dbReference type="SUPFAM" id="SSF52833">
    <property type="entry name" value="Thioredoxin-like"/>
    <property type="match status" value="1"/>
</dbReference>
<reference evidence="5" key="2">
    <citation type="journal article" date="2022" name="Front. Microbiol.">
        <title>Comparative Genomic Analysis Revealed Distinct Molecular Components and Organization of CO2-Concentrating Mechanism in Thermophilic Cyanobacteria.</title>
        <authorList>
            <person name="Tang J."/>
            <person name="Zhou H."/>
            <person name="Yao D."/>
            <person name="Riaz S."/>
            <person name="You D."/>
            <person name="Klepacz-Smolka A."/>
            <person name="Daroch M."/>
        </authorList>
    </citation>
    <scope>NUCLEOTIDE SEQUENCE [LARGE SCALE GENOMIC DNA]</scope>
    <source>
        <strain evidence="5">PCC 6715</strain>
    </source>
</reference>
<evidence type="ECO:0000313" key="5">
    <source>
        <dbReference type="Proteomes" id="UP000231057"/>
    </source>
</evidence>
<dbReference type="GO" id="GO:0015035">
    <property type="term" value="F:protein-disulfide reductase activity"/>
    <property type="evidence" value="ECO:0007669"/>
    <property type="project" value="TreeGrafter"/>
</dbReference>
<dbReference type="InterPro" id="IPR036249">
    <property type="entry name" value="Thioredoxin-like_sf"/>
</dbReference>
<dbReference type="EMBL" id="CP018092">
    <property type="protein sequence ID" value="ATS18385.1"/>
    <property type="molecule type" value="Genomic_DNA"/>
</dbReference>
<dbReference type="InterPro" id="IPR013766">
    <property type="entry name" value="Thioredoxin_domain"/>
</dbReference>
<dbReference type="GO" id="GO:0045454">
    <property type="term" value="P:cell redox homeostasis"/>
    <property type="evidence" value="ECO:0007669"/>
    <property type="project" value="TreeGrafter"/>
</dbReference>
<evidence type="ECO:0000256" key="1">
    <source>
        <dbReference type="ARBA" id="ARBA00008987"/>
    </source>
</evidence>
<proteinExistence type="inferred from homology"/>
<organism evidence="4 5">
    <name type="scientific">Parathermosynechococcus lividus PCC 6715</name>
    <dbReference type="NCBI Taxonomy" id="1917166"/>
    <lineage>
        <taxon>Bacteria</taxon>
        <taxon>Bacillati</taxon>
        <taxon>Cyanobacteriota</taxon>
        <taxon>Cyanophyceae</taxon>
        <taxon>Acaryochloridales</taxon>
        <taxon>Thermosynechococcaceae</taxon>
        <taxon>Parathermosynechococcus</taxon>
    </lineage>
</organism>
<feature type="domain" description="Thioredoxin" evidence="3">
    <location>
        <begin position="1"/>
        <end position="109"/>
    </location>
</feature>
<accession>A0A2D2Q1L4</accession>